<dbReference type="InterPro" id="IPR013154">
    <property type="entry name" value="ADH-like_N"/>
</dbReference>
<feature type="domain" description="Enoyl reductase (ER)" evidence="3">
    <location>
        <begin position="16"/>
        <end position="344"/>
    </location>
</feature>
<dbReference type="STRING" id="2656787.A0A370TPG3"/>
<reference evidence="4 5" key="1">
    <citation type="journal article" date="2018" name="IMA Fungus">
        <title>IMA Genome-F 9: Draft genome sequence of Annulohypoxylon stygium, Aspergillus mulundensis, Berkeleyomyces basicola (syn. Thielaviopsis basicola), Ceratocystis smalleyi, two Cercospora beticola strains, Coleophoma cylindrospora, Fusarium fracticaudum, Phialophora cf. hyalina, and Morchella septimelata.</title>
        <authorList>
            <person name="Wingfield B.D."/>
            <person name="Bills G.F."/>
            <person name="Dong Y."/>
            <person name="Huang W."/>
            <person name="Nel W.J."/>
            <person name="Swalarsk-Parry B.S."/>
            <person name="Vaghefi N."/>
            <person name="Wilken P.M."/>
            <person name="An Z."/>
            <person name="de Beer Z.W."/>
            <person name="De Vos L."/>
            <person name="Chen L."/>
            <person name="Duong T.A."/>
            <person name="Gao Y."/>
            <person name="Hammerbacher A."/>
            <person name="Kikkert J.R."/>
            <person name="Li Y."/>
            <person name="Li H."/>
            <person name="Li K."/>
            <person name="Li Q."/>
            <person name="Liu X."/>
            <person name="Ma X."/>
            <person name="Naidoo K."/>
            <person name="Pethybridge S.J."/>
            <person name="Sun J."/>
            <person name="Steenkamp E.T."/>
            <person name="van der Nest M.A."/>
            <person name="van Wyk S."/>
            <person name="Wingfield M.J."/>
            <person name="Xiong C."/>
            <person name="Yue Q."/>
            <person name="Zhang X."/>
        </authorList>
    </citation>
    <scope>NUCLEOTIDE SEQUENCE [LARGE SCALE GENOMIC DNA]</scope>
    <source>
        <strain evidence="4 5">BP 5553</strain>
    </source>
</reference>
<proteinExistence type="inferred from homology"/>
<name>A0A370TPG3_9HELO</name>
<dbReference type="GO" id="GO:0016651">
    <property type="term" value="F:oxidoreductase activity, acting on NAD(P)H"/>
    <property type="evidence" value="ECO:0007669"/>
    <property type="project" value="InterPro"/>
</dbReference>
<dbReference type="SUPFAM" id="SSF51735">
    <property type="entry name" value="NAD(P)-binding Rossmann-fold domains"/>
    <property type="match status" value="1"/>
</dbReference>
<dbReference type="SUPFAM" id="SSF50129">
    <property type="entry name" value="GroES-like"/>
    <property type="match status" value="1"/>
</dbReference>
<evidence type="ECO:0000313" key="5">
    <source>
        <dbReference type="Proteomes" id="UP000254866"/>
    </source>
</evidence>
<dbReference type="Gene3D" id="3.90.180.10">
    <property type="entry name" value="Medium-chain alcohol dehydrogenases, catalytic domain"/>
    <property type="match status" value="1"/>
</dbReference>
<accession>A0A370TPG3</accession>
<dbReference type="OrthoDB" id="10257049at2759"/>
<dbReference type="Proteomes" id="UP000254866">
    <property type="component" value="Unassembled WGS sequence"/>
</dbReference>
<dbReference type="AlphaFoldDB" id="A0A370TPG3"/>
<dbReference type="GeneID" id="43597680"/>
<dbReference type="RefSeq" id="XP_031870054.1">
    <property type="nucleotide sequence ID" value="XM_032013454.1"/>
</dbReference>
<dbReference type="Gene3D" id="3.40.50.720">
    <property type="entry name" value="NAD(P)-binding Rossmann-like Domain"/>
    <property type="match status" value="1"/>
</dbReference>
<dbReference type="Pfam" id="PF08240">
    <property type="entry name" value="ADH_N"/>
    <property type="match status" value="1"/>
</dbReference>
<protein>
    <recommendedName>
        <fullName evidence="3">Enoyl reductase (ER) domain-containing protein</fullName>
    </recommendedName>
</protein>
<dbReference type="InterPro" id="IPR020843">
    <property type="entry name" value="ER"/>
</dbReference>
<gene>
    <name evidence="4" type="ORF">BP5553_04831</name>
</gene>
<dbReference type="EMBL" id="NPIC01000003">
    <property type="protein sequence ID" value="RDL37398.1"/>
    <property type="molecule type" value="Genomic_DNA"/>
</dbReference>
<keyword evidence="5" id="KW-1185">Reference proteome</keyword>
<comment type="caution">
    <text evidence="4">The sequence shown here is derived from an EMBL/GenBank/DDBJ whole genome shotgun (WGS) entry which is preliminary data.</text>
</comment>
<dbReference type="PANTHER" id="PTHR45348">
    <property type="entry name" value="HYPOTHETICAL OXIDOREDUCTASE (EUROFUNG)"/>
    <property type="match status" value="1"/>
</dbReference>
<dbReference type="InterPro" id="IPR011032">
    <property type="entry name" value="GroES-like_sf"/>
</dbReference>
<dbReference type="InterPro" id="IPR036291">
    <property type="entry name" value="NAD(P)-bd_dom_sf"/>
</dbReference>
<evidence type="ECO:0000256" key="1">
    <source>
        <dbReference type="ARBA" id="ARBA00008072"/>
    </source>
</evidence>
<comment type="similarity">
    <text evidence="1">Belongs to the zinc-containing alcohol dehydrogenase family.</text>
</comment>
<dbReference type="InterPro" id="IPR013149">
    <property type="entry name" value="ADH-like_C"/>
</dbReference>
<dbReference type="InterPro" id="IPR047122">
    <property type="entry name" value="Trans-enoyl_RdTase-like"/>
</dbReference>
<dbReference type="Pfam" id="PF00107">
    <property type="entry name" value="ADH_zinc_N"/>
    <property type="match status" value="1"/>
</dbReference>
<dbReference type="CDD" id="cd08249">
    <property type="entry name" value="enoyl_reductase_like"/>
    <property type="match status" value="1"/>
</dbReference>
<organism evidence="4 5">
    <name type="scientific">Venustampulla echinocandica</name>
    <dbReference type="NCBI Taxonomy" id="2656787"/>
    <lineage>
        <taxon>Eukaryota</taxon>
        <taxon>Fungi</taxon>
        <taxon>Dikarya</taxon>
        <taxon>Ascomycota</taxon>
        <taxon>Pezizomycotina</taxon>
        <taxon>Leotiomycetes</taxon>
        <taxon>Helotiales</taxon>
        <taxon>Pleuroascaceae</taxon>
        <taxon>Venustampulla</taxon>
    </lineage>
</organism>
<dbReference type="PANTHER" id="PTHR45348:SF2">
    <property type="entry name" value="ZINC-TYPE ALCOHOL DEHYDROGENASE-LIKE PROTEIN C2E1P3.01"/>
    <property type="match status" value="1"/>
</dbReference>
<sequence length="346" mass="36472">MSAANQHLAAVLPSKGSSLSVTYRPTPKPGPTDILIEVKSIALNPIDVGMRDIGFAIASYPAIPGSDVAGTVISIGSSVAADAPQPGTRVAGFAPAFAMKGDPDYGGFQTRVLVPEANVTPLPEGVSFNEAAMLPMAVYTTWAGWYQLGIDRATAYDPSEKKGILVWGGSSSIGSSAVQLAKLMGFVVYATASEKHHEYVKSLGATRVFDYKSKDVSESIVKAAKADGVEIQLGYDAIGEVQPCLNVLEAAKGSGVAKLATSKPIQPDTPTMDGVEVSFISIPADTKVRTEFFHQAFNVWLKEKLETKEFVPSPRARVVSGGLEGLNEALDELKKGVSATKLVLEL</sequence>
<evidence type="ECO:0000313" key="4">
    <source>
        <dbReference type="EMBL" id="RDL37398.1"/>
    </source>
</evidence>
<dbReference type="SMART" id="SM00829">
    <property type="entry name" value="PKS_ER"/>
    <property type="match status" value="1"/>
</dbReference>
<keyword evidence="2" id="KW-0560">Oxidoreductase</keyword>
<evidence type="ECO:0000259" key="3">
    <source>
        <dbReference type="SMART" id="SM00829"/>
    </source>
</evidence>
<evidence type="ECO:0000256" key="2">
    <source>
        <dbReference type="ARBA" id="ARBA00023002"/>
    </source>
</evidence>